<dbReference type="EMBL" id="CP001146">
    <property type="protein sequence ID" value="ACI19895.1"/>
    <property type="molecule type" value="Genomic_DNA"/>
</dbReference>
<reference evidence="2 3" key="1">
    <citation type="journal article" date="2014" name="Genome Announc.">
        <title>Complete Genome Sequence of the Extreme Thermophile Dictyoglomus thermophilum H-6-12.</title>
        <authorList>
            <person name="Coil D.A."/>
            <person name="Badger J.H."/>
            <person name="Forberger H.C."/>
            <person name="Riggs F."/>
            <person name="Madupu R."/>
            <person name="Fedorova N."/>
            <person name="Ward N."/>
            <person name="Robb F.T."/>
            <person name="Eisen J.A."/>
        </authorList>
    </citation>
    <scope>NUCLEOTIDE SEQUENCE [LARGE SCALE GENOMIC DNA]</scope>
    <source>
        <strain evidence="3">ATCC 35947 / DSM 3960 / H-6-12</strain>
    </source>
</reference>
<protein>
    <submittedName>
        <fullName evidence="2">Oxidoreductase, putative</fullName>
    </submittedName>
</protein>
<evidence type="ECO:0000313" key="2">
    <source>
        <dbReference type="EMBL" id="ACI19895.1"/>
    </source>
</evidence>
<accession>B5YD72</accession>
<dbReference type="Proteomes" id="UP000001733">
    <property type="component" value="Chromosome"/>
</dbReference>
<proteinExistence type="predicted"/>
<feature type="domain" description="NADP-dependent oxidoreductase" evidence="1">
    <location>
        <begin position="18"/>
        <end position="213"/>
    </location>
</feature>
<dbReference type="InterPro" id="IPR036812">
    <property type="entry name" value="NAD(P)_OxRdtase_dom_sf"/>
</dbReference>
<organism evidence="2 3">
    <name type="scientific">Dictyoglomus thermophilum (strain ATCC 35947 / DSM 3960 / H-6-12)</name>
    <dbReference type="NCBI Taxonomy" id="309799"/>
    <lineage>
        <taxon>Bacteria</taxon>
        <taxon>Pseudomonadati</taxon>
        <taxon>Dictyoglomota</taxon>
        <taxon>Dictyoglomia</taxon>
        <taxon>Dictyoglomales</taxon>
        <taxon>Dictyoglomaceae</taxon>
        <taxon>Dictyoglomus</taxon>
    </lineage>
</organism>
<evidence type="ECO:0000313" key="3">
    <source>
        <dbReference type="Proteomes" id="UP000001733"/>
    </source>
</evidence>
<dbReference type="STRING" id="309799.DICTH_0598"/>
<name>B5YD72_DICT6</name>
<dbReference type="AlphaFoldDB" id="B5YD72"/>
<keyword evidence="3" id="KW-1185">Reference proteome</keyword>
<dbReference type="InterPro" id="IPR023210">
    <property type="entry name" value="NADP_OxRdtase_dom"/>
</dbReference>
<dbReference type="Pfam" id="PF00248">
    <property type="entry name" value="Aldo_ket_red"/>
    <property type="match status" value="1"/>
</dbReference>
<dbReference type="GO" id="GO:0016491">
    <property type="term" value="F:oxidoreductase activity"/>
    <property type="evidence" value="ECO:0007669"/>
    <property type="project" value="InterPro"/>
</dbReference>
<dbReference type="CDD" id="cd19100">
    <property type="entry name" value="AKR_unchar"/>
    <property type="match status" value="1"/>
</dbReference>
<dbReference type="Gene3D" id="3.20.20.100">
    <property type="entry name" value="NADP-dependent oxidoreductase domain"/>
    <property type="match status" value="1"/>
</dbReference>
<dbReference type="SUPFAM" id="SSF51430">
    <property type="entry name" value="NAD(P)-linked oxidoreductase"/>
    <property type="match status" value="1"/>
</dbReference>
<gene>
    <name evidence="2" type="ordered locus">DICTH_0598</name>
</gene>
<dbReference type="HOGENOM" id="CLU_023205_3_0_0"/>
<dbReference type="InterPro" id="IPR053135">
    <property type="entry name" value="AKR2_Oxidoreductase"/>
</dbReference>
<sequence length="283" mass="32279">MVQKRPYGKKGELLSIIGFGGILVMNEEQREATRRVAEAIDLGINYFDVAPSYGDAEDKLGPALRRKRKNIFLACKTMERTKEKAWEELQNSLKKLETDYFDLYQLHAMTTEEDFQLATGPNGALETFVKAKKEGIIRYIGFSAHSVDVALKLLDVFDFDSILFPINWVNFFNGNFGPQVVQKAQEKNVTILALKAMAKTIIPEGQERKYPKCWYDPIDEKDLAQLALRFTLSQPVTAAIPPGEYKFFKWAIEVGENFTPITVEELEILKQRAKNLEPIFKVS</sequence>
<dbReference type="OrthoDB" id="9804790at2"/>
<dbReference type="PaxDb" id="309799-DICTH_0598"/>
<dbReference type="KEGG" id="dth:DICTH_0598"/>
<dbReference type="eggNOG" id="COG0667">
    <property type="taxonomic scope" value="Bacteria"/>
</dbReference>
<dbReference type="PANTHER" id="PTHR43312:SF1">
    <property type="entry name" value="NADP-DEPENDENT OXIDOREDUCTASE DOMAIN-CONTAINING PROTEIN"/>
    <property type="match status" value="1"/>
</dbReference>
<dbReference type="PANTHER" id="PTHR43312">
    <property type="entry name" value="D-THREO-ALDOSE 1-DEHYDROGENASE"/>
    <property type="match status" value="1"/>
</dbReference>
<dbReference type="InterPro" id="IPR020471">
    <property type="entry name" value="AKR"/>
</dbReference>
<dbReference type="RefSeq" id="WP_012548527.1">
    <property type="nucleotide sequence ID" value="NC_011297.1"/>
</dbReference>
<evidence type="ECO:0000259" key="1">
    <source>
        <dbReference type="Pfam" id="PF00248"/>
    </source>
</evidence>
<dbReference type="PRINTS" id="PR00069">
    <property type="entry name" value="ALDKETRDTASE"/>
</dbReference>